<evidence type="ECO:0000313" key="2">
    <source>
        <dbReference type="EMBL" id="KAF2804936.1"/>
    </source>
</evidence>
<evidence type="ECO:0000256" key="1">
    <source>
        <dbReference type="SAM" id="MobiDB-lite"/>
    </source>
</evidence>
<reference evidence="4" key="2">
    <citation type="submission" date="2020-04" db="EMBL/GenBank/DDBJ databases">
        <authorList>
            <consortium name="NCBI Genome Project"/>
        </authorList>
    </citation>
    <scope>NUCLEOTIDE SEQUENCE</scope>
    <source>
        <strain evidence="4">CBS 304.34</strain>
    </source>
</reference>
<feature type="region of interest" description="Disordered" evidence="1">
    <location>
        <begin position="296"/>
        <end position="323"/>
    </location>
</feature>
<reference evidence="2 4" key="1">
    <citation type="journal article" date="2020" name="Stud. Mycol.">
        <title>101 Dothideomycetes genomes: a test case for predicting lifestyles and emergence of pathogens.</title>
        <authorList>
            <person name="Haridas S."/>
            <person name="Albert R."/>
            <person name="Binder M."/>
            <person name="Bloem J."/>
            <person name="Labutti K."/>
            <person name="Salamov A."/>
            <person name="Andreopoulos B."/>
            <person name="Baker S."/>
            <person name="Barry K."/>
            <person name="Bills G."/>
            <person name="Bluhm B."/>
            <person name="Cannon C."/>
            <person name="Castanera R."/>
            <person name="Culley D."/>
            <person name="Daum C."/>
            <person name="Ezra D."/>
            <person name="Gonzalez J."/>
            <person name="Henrissat B."/>
            <person name="Kuo A."/>
            <person name="Liang C."/>
            <person name="Lipzen A."/>
            <person name="Lutzoni F."/>
            <person name="Magnuson J."/>
            <person name="Mondo S."/>
            <person name="Nolan M."/>
            <person name="Ohm R."/>
            <person name="Pangilinan J."/>
            <person name="Park H.-J."/>
            <person name="Ramirez L."/>
            <person name="Alfaro M."/>
            <person name="Sun H."/>
            <person name="Tritt A."/>
            <person name="Yoshinaga Y."/>
            <person name="Zwiers L.-H."/>
            <person name="Turgeon B."/>
            <person name="Goodwin S."/>
            <person name="Spatafora J."/>
            <person name="Crous P."/>
            <person name="Grigoriev I."/>
        </authorList>
    </citation>
    <scope>NUCLEOTIDE SEQUENCE</scope>
    <source>
        <strain evidence="2 4">CBS 304.34</strain>
    </source>
</reference>
<gene>
    <name evidence="2 4" type="ORF">BDZ99DRAFT_467160</name>
</gene>
<dbReference type="Proteomes" id="UP000504636">
    <property type="component" value="Unplaced"/>
</dbReference>
<dbReference type="EMBL" id="MU003711">
    <property type="protein sequence ID" value="KAF2804936.1"/>
    <property type="molecule type" value="Genomic_DNA"/>
</dbReference>
<protein>
    <submittedName>
        <fullName evidence="2 4">Uncharacterized protein</fullName>
    </submittedName>
</protein>
<dbReference type="GeneID" id="54461853"/>
<dbReference type="OrthoDB" id="10497239at2759"/>
<dbReference type="AlphaFoldDB" id="A0A6A6Y7X8"/>
<feature type="compositionally biased region" description="Basic and acidic residues" evidence="1">
    <location>
        <begin position="80"/>
        <end position="94"/>
    </location>
</feature>
<accession>A0A6A6Y7X8</accession>
<keyword evidence="3" id="KW-1185">Reference proteome</keyword>
<reference evidence="4" key="3">
    <citation type="submission" date="2025-04" db="UniProtKB">
        <authorList>
            <consortium name="RefSeq"/>
        </authorList>
    </citation>
    <scope>IDENTIFICATION</scope>
    <source>
        <strain evidence="4">CBS 304.34</strain>
    </source>
</reference>
<dbReference type="RefSeq" id="XP_033571900.1">
    <property type="nucleotide sequence ID" value="XM_033720960.1"/>
</dbReference>
<feature type="compositionally biased region" description="Acidic residues" evidence="1">
    <location>
        <begin position="107"/>
        <end position="121"/>
    </location>
</feature>
<evidence type="ECO:0000313" key="4">
    <source>
        <dbReference type="RefSeq" id="XP_033571900.1"/>
    </source>
</evidence>
<feature type="compositionally biased region" description="Basic and acidic residues" evidence="1">
    <location>
        <begin position="19"/>
        <end position="41"/>
    </location>
</feature>
<name>A0A6A6Y7X8_9PEZI</name>
<evidence type="ECO:0000313" key="3">
    <source>
        <dbReference type="Proteomes" id="UP000504636"/>
    </source>
</evidence>
<organism evidence="2">
    <name type="scientific">Mytilinidion resinicola</name>
    <dbReference type="NCBI Taxonomy" id="574789"/>
    <lineage>
        <taxon>Eukaryota</taxon>
        <taxon>Fungi</taxon>
        <taxon>Dikarya</taxon>
        <taxon>Ascomycota</taxon>
        <taxon>Pezizomycotina</taxon>
        <taxon>Dothideomycetes</taxon>
        <taxon>Pleosporomycetidae</taxon>
        <taxon>Mytilinidiales</taxon>
        <taxon>Mytilinidiaceae</taxon>
        <taxon>Mytilinidion</taxon>
    </lineage>
</organism>
<sequence length="359" mass="41244">MVVNPTRKPTSKIIQVTEQNEKPKRRVSWDPDQEHRSEDLYRSPAFYHRKSTWYKPGPHATRSMEGYQNTSFQKDPTYFSREEIEARKEAEKRSALTSTDDSNSEGPIDDLLDQEDDDGELEATTAQMDSATLEDPELREANMTLEQLKADLKRLEEKFGPRPENLAEKTHGRCQEEDSESRKHAPTPLTMEALAELNGNKKGLISRCRDDDLDTQCGSDSSHDSDSDRDSDEDLDRTLLDIKESVESPHDESDPDIYGDIVSHLRQRSDDDPLVDIENETSYSEPYKYNWRVPSVTPRRASSPPRDLPRGGDLEALHNTTPIHNLNPRAPSFYPNYQRANTFSSMNAFDYNYCNLRHF</sequence>
<feature type="region of interest" description="Disordered" evidence="1">
    <location>
        <begin position="1"/>
        <end position="234"/>
    </location>
</feature>
<feature type="compositionally biased region" description="Basic and acidic residues" evidence="1">
    <location>
        <begin position="307"/>
        <end position="316"/>
    </location>
</feature>
<feature type="compositionally biased region" description="Polar residues" evidence="1">
    <location>
        <begin position="96"/>
        <end position="105"/>
    </location>
</feature>
<proteinExistence type="predicted"/>
<feature type="compositionally biased region" description="Basic and acidic residues" evidence="1">
    <location>
        <begin position="148"/>
        <end position="183"/>
    </location>
</feature>